<gene>
    <name evidence="1" type="ORF">K432DRAFT_386832</name>
</gene>
<keyword evidence="2" id="KW-1185">Reference proteome</keyword>
<evidence type="ECO:0000313" key="2">
    <source>
        <dbReference type="Proteomes" id="UP000250266"/>
    </source>
</evidence>
<sequence>MIQRPSQRSRLACHSTPRQLPIAFVTISHLVCVSNLVEAGGVGVCKTNKKTIILGIVDHEFTSKRPQAPIHLGHQDTFGTANNASCGCYESTLIGLPYL</sequence>
<dbReference type="Proteomes" id="UP000250266">
    <property type="component" value="Unassembled WGS sequence"/>
</dbReference>
<evidence type="ECO:0000313" key="1">
    <source>
        <dbReference type="EMBL" id="OCK74393.1"/>
    </source>
</evidence>
<reference evidence="1 2" key="1">
    <citation type="journal article" date="2016" name="Nat. Commun.">
        <title>Ectomycorrhizal ecology is imprinted in the genome of the dominant symbiotic fungus Cenococcum geophilum.</title>
        <authorList>
            <consortium name="DOE Joint Genome Institute"/>
            <person name="Peter M."/>
            <person name="Kohler A."/>
            <person name="Ohm R.A."/>
            <person name="Kuo A."/>
            <person name="Krutzmann J."/>
            <person name="Morin E."/>
            <person name="Arend M."/>
            <person name="Barry K.W."/>
            <person name="Binder M."/>
            <person name="Choi C."/>
            <person name="Clum A."/>
            <person name="Copeland A."/>
            <person name="Grisel N."/>
            <person name="Haridas S."/>
            <person name="Kipfer T."/>
            <person name="LaButti K."/>
            <person name="Lindquist E."/>
            <person name="Lipzen A."/>
            <person name="Maire R."/>
            <person name="Meier B."/>
            <person name="Mihaltcheva S."/>
            <person name="Molinier V."/>
            <person name="Murat C."/>
            <person name="Poggeler S."/>
            <person name="Quandt C.A."/>
            <person name="Sperisen C."/>
            <person name="Tritt A."/>
            <person name="Tisserant E."/>
            <person name="Crous P.W."/>
            <person name="Henrissat B."/>
            <person name="Nehls U."/>
            <person name="Egli S."/>
            <person name="Spatafora J.W."/>
            <person name="Grigoriev I.V."/>
            <person name="Martin F.M."/>
        </authorList>
    </citation>
    <scope>NUCLEOTIDE SEQUENCE [LARGE SCALE GENOMIC DNA]</scope>
    <source>
        <strain evidence="1 2">CBS 459.81</strain>
    </source>
</reference>
<dbReference type="EMBL" id="KV745489">
    <property type="protein sequence ID" value="OCK74393.1"/>
    <property type="molecule type" value="Genomic_DNA"/>
</dbReference>
<organism evidence="1 2">
    <name type="scientific">Lepidopterella palustris CBS 459.81</name>
    <dbReference type="NCBI Taxonomy" id="1314670"/>
    <lineage>
        <taxon>Eukaryota</taxon>
        <taxon>Fungi</taxon>
        <taxon>Dikarya</taxon>
        <taxon>Ascomycota</taxon>
        <taxon>Pezizomycotina</taxon>
        <taxon>Dothideomycetes</taxon>
        <taxon>Pleosporomycetidae</taxon>
        <taxon>Mytilinidiales</taxon>
        <taxon>Argynnaceae</taxon>
        <taxon>Lepidopterella</taxon>
    </lineage>
</organism>
<proteinExistence type="predicted"/>
<accession>A0A8E2DZ89</accession>
<protein>
    <submittedName>
        <fullName evidence="1">Uncharacterized protein</fullName>
    </submittedName>
</protein>
<name>A0A8E2DZ89_9PEZI</name>
<dbReference type="AlphaFoldDB" id="A0A8E2DZ89"/>